<sequence>MHMMVLLINFNVDSTLLCVSSDHGTVHIFSTEENAKKNKQSSLAGAGFLPKYFSSKWSFCKFQVPGGAHCMCAFGSDSNAVIVVCADGSYYKFLFNQKGECNRDVYSQFLEMTDDRS</sequence>
<dbReference type="SUPFAM" id="SSF50978">
    <property type="entry name" value="WD40 repeat-like"/>
    <property type="match status" value="1"/>
</dbReference>
<evidence type="ECO:0000313" key="5">
    <source>
        <dbReference type="Proteomes" id="UP000828390"/>
    </source>
</evidence>
<keyword evidence="5" id="KW-1185">Reference proteome</keyword>
<feature type="signal peptide" evidence="3">
    <location>
        <begin position="1"/>
        <end position="17"/>
    </location>
</feature>
<protein>
    <recommendedName>
        <fullName evidence="6">WD repeat domain phosphoinositide-interacting protein 3</fullName>
    </recommendedName>
</protein>
<dbReference type="Proteomes" id="UP000828390">
    <property type="component" value="Unassembled WGS sequence"/>
</dbReference>
<evidence type="ECO:0000256" key="1">
    <source>
        <dbReference type="ARBA" id="ARBA00022574"/>
    </source>
</evidence>
<name>A0A9D4RKL7_DREPO</name>
<comment type="caution">
    <text evidence="4">The sequence shown here is derived from an EMBL/GenBank/DDBJ whole genome shotgun (WGS) entry which is preliminary data.</text>
</comment>
<gene>
    <name evidence="4" type="ORF">DPMN_032809</name>
</gene>
<feature type="chain" id="PRO_5039589636" description="WD repeat domain phosphoinositide-interacting protein 3" evidence="3">
    <location>
        <begin position="18"/>
        <end position="117"/>
    </location>
</feature>
<evidence type="ECO:0000256" key="3">
    <source>
        <dbReference type="SAM" id="SignalP"/>
    </source>
</evidence>
<dbReference type="AlphaFoldDB" id="A0A9D4RKL7"/>
<organism evidence="4 5">
    <name type="scientific">Dreissena polymorpha</name>
    <name type="common">Zebra mussel</name>
    <name type="synonym">Mytilus polymorpha</name>
    <dbReference type="NCBI Taxonomy" id="45954"/>
    <lineage>
        <taxon>Eukaryota</taxon>
        <taxon>Metazoa</taxon>
        <taxon>Spiralia</taxon>
        <taxon>Lophotrochozoa</taxon>
        <taxon>Mollusca</taxon>
        <taxon>Bivalvia</taxon>
        <taxon>Autobranchia</taxon>
        <taxon>Heteroconchia</taxon>
        <taxon>Euheterodonta</taxon>
        <taxon>Imparidentia</taxon>
        <taxon>Neoheterodontei</taxon>
        <taxon>Myida</taxon>
        <taxon>Dreissenoidea</taxon>
        <taxon>Dreissenidae</taxon>
        <taxon>Dreissena</taxon>
    </lineage>
</organism>
<proteinExistence type="predicted"/>
<keyword evidence="2" id="KW-0677">Repeat</keyword>
<reference evidence="4" key="1">
    <citation type="journal article" date="2019" name="bioRxiv">
        <title>The Genome of the Zebra Mussel, Dreissena polymorpha: A Resource for Invasive Species Research.</title>
        <authorList>
            <person name="McCartney M.A."/>
            <person name="Auch B."/>
            <person name="Kono T."/>
            <person name="Mallez S."/>
            <person name="Zhang Y."/>
            <person name="Obille A."/>
            <person name="Becker A."/>
            <person name="Abrahante J.E."/>
            <person name="Garbe J."/>
            <person name="Badalamenti J.P."/>
            <person name="Herman A."/>
            <person name="Mangelson H."/>
            <person name="Liachko I."/>
            <person name="Sullivan S."/>
            <person name="Sone E.D."/>
            <person name="Koren S."/>
            <person name="Silverstein K.A.T."/>
            <person name="Beckman K.B."/>
            <person name="Gohl D.M."/>
        </authorList>
    </citation>
    <scope>NUCLEOTIDE SEQUENCE</scope>
    <source>
        <strain evidence="4">Duluth1</strain>
        <tissue evidence="4">Whole animal</tissue>
    </source>
</reference>
<dbReference type="InterPro" id="IPR036322">
    <property type="entry name" value="WD40_repeat_dom_sf"/>
</dbReference>
<dbReference type="PANTHER" id="PTHR11227">
    <property type="entry name" value="WD-REPEAT PROTEIN INTERACTING WITH PHOSPHOINOSIDES WIPI -RELATED"/>
    <property type="match status" value="1"/>
</dbReference>
<accession>A0A9D4RKL7</accession>
<evidence type="ECO:0008006" key="6">
    <source>
        <dbReference type="Google" id="ProtNLM"/>
    </source>
</evidence>
<dbReference type="EMBL" id="JAIWYP010000002">
    <property type="protein sequence ID" value="KAH3869640.1"/>
    <property type="molecule type" value="Genomic_DNA"/>
</dbReference>
<evidence type="ECO:0000313" key="4">
    <source>
        <dbReference type="EMBL" id="KAH3869640.1"/>
    </source>
</evidence>
<keyword evidence="1" id="KW-0853">WD repeat</keyword>
<keyword evidence="3" id="KW-0732">Signal</keyword>
<evidence type="ECO:0000256" key="2">
    <source>
        <dbReference type="ARBA" id="ARBA00022737"/>
    </source>
</evidence>
<dbReference type="InterPro" id="IPR048720">
    <property type="entry name" value="PROPPIN"/>
</dbReference>
<reference evidence="4" key="2">
    <citation type="submission" date="2020-11" db="EMBL/GenBank/DDBJ databases">
        <authorList>
            <person name="McCartney M.A."/>
            <person name="Auch B."/>
            <person name="Kono T."/>
            <person name="Mallez S."/>
            <person name="Becker A."/>
            <person name="Gohl D.M."/>
            <person name="Silverstein K.A.T."/>
            <person name="Koren S."/>
            <person name="Bechman K.B."/>
            <person name="Herman A."/>
            <person name="Abrahante J.E."/>
            <person name="Garbe J."/>
        </authorList>
    </citation>
    <scope>NUCLEOTIDE SEQUENCE</scope>
    <source>
        <strain evidence="4">Duluth1</strain>
        <tissue evidence="4">Whole animal</tissue>
    </source>
</reference>